<keyword evidence="2" id="KW-0547">Nucleotide-binding</keyword>
<accession>A0A078KH85</accession>
<dbReference type="PANTHER" id="PTHR43204">
    <property type="entry name" value="ABC TRANSPORTER I FAMILY MEMBER 6, CHLOROPLASTIC"/>
    <property type="match status" value="1"/>
</dbReference>
<dbReference type="AlphaFoldDB" id="A0A078KH85"/>
<dbReference type="EMBL" id="LM655252">
    <property type="protein sequence ID" value="CDZ16310.1"/>
    <property type="molecule type" value="Genomic_DNA"/>
</dbReference>
<evidence type="ECO:0000256" key="2">
    <source>
        <dbReference type="ARBA" id="ARBA00022741"/>
    </source>
</evidence>
<dbReference type="PATRIC" id="fig|1495769.3.peg.32"/>
<protein>
    <submittedName>
        <fullName evidence="5">Iron-sulfur cluster assembly ATPase protein SufC</fullName>
    </submittedName>
</protein>
<dbReference type="InterPro" id="IPR027417">
    <property type="entry name" value="P-loop_NTPase"/>
</dbReference>
<keyword evidence="3" id="KW-0067">ATP-binding</keyword>
<dbReference type="HOGENOM" id="CLU_000604_48_1_6"/>
<dbReference type="SUPFAM" id="SSF52540">
    <property type="entry name" value="P-loop containing nucleoside triphosphate hydrolases"/>
    <property type="match status" value="1"/>
</dbReference>
<gene>
    <name evidence="5" type="primary">sufC</name>
    <name evidence="5" type="ORF">CEM_038</name>
</gene>
<dbReference type="PROSITE" id="PS50893">
    <property type="entry name" value="ABC_TRANSPORTER_2"/>
    <property type="match status" value="1"/>
</dbReference>
<comment type="similarity">
    <text evidence="1">Belongs to the ABC transporter superfamily. Ycf16 family.</text>
</comment>
<dbReference type="OrthoDB" id="9806149at2"/>
<evidence type="ECO:0000256" key="1">
    <source>
        <dbReference type="ARBA" id="ARBA00006216"/>
    </source>
</evidence>
<dbReference type="CDD" id="cd03217">
    <property type="entry name" value="ABC_FeS_Assembly"/>
    <property type="match status" value="1"/>
</dbReference>
<dbReference type="InterPro" id="IPR003439">
    <property type="entry name" value="ABC_transporter-like_ATP-bd"/>
</dbReference>
<evidence type="ECO:0000313" key="6">
    <source>
        <dbReference type="Proteomes" id="UP000032420"/>
    </source>
</evidence>
<keyword evidence="6" id="KW-1185">Reference proteome</keyword>
<dbReference type="InterPro" id="IPR010230">
    <property type="entry name" value="FeS-cluster_ATPase_SufC"/>
</dbReference>
<evidence type="ECO:0000259" key="4">
    <source>
        <dbReference type="PROSITE" id="PS50893"/>
    </source>
</evidence>
<dbReference type="Proteomes" id="UP000032420">
    <property type="component" value="Chromosome I"/>
</dbReference>
<dbReference type="STRING" id="1495769.CEM_038"/>
<dbReference type="SMART" id="SM00382">
    <property type="entry name" value="AAA"/>
    <property type="match status" value="1"/>
</dbReference>
<dbReference type="Pfam" id="PF00005">
    <property type="entry name" value="ABC_tran"/>
    <property type="match status" value="1"/>
</dbReference>
<dbReference type="NCBIfam" id="TIGR01978">
    <property type="entry name" value="sufC"/>
    <property type="match status" value="1"/>
</dbReference>
<dbReference type="GO" id="GO:0016887">
    <property type="term" value="F:ATP hydrolysis activity"/>
    <property type="evidence" value="ECO:0007669"/>
    <property type="project" value="InterPro"/>
</dbReference>
<dbReference type="InterPro" id="IPR003593">
    <property type="entry name" value="AAA+_ATPase"/>
</dbReference>
<dbReference type="GO" id="GO:0005524">
    <property type="term" value="F:ATP binding"/>
    <property type="evidence" value="ECO:0007669"/>
    <property type="project" value="UniProtKB-KW"/>
</dbReference>
<name>A0A078KH85_9GAMM</name>
<evidence type="ECO:0000256" key="3">
    <source>
        <dbReference type="ARBA" id="ARBA00022840"/>
    </source>
</evidence>
<organism evidence="5 6">
    <name type="scientific">Candidatus Johnevansia muelleri</name>
    <dbReference type="NCBI Taxonomy" id="1495769"/>
    <lineage>
        <taxon>Bacteria</taxon>
        <taxon>Pseudomonadati</taxon>
        <taxon>Pseudomonadota</taxon>
        <taxon>Gammaproteobacteria</taxon>
        <taxon>Candidatus Johnevansiales</taxon>
        <taxon>Candidatus Johnevansiaceae</taxon>
        <taxon>Candidatus Johnevansia</taxon>
    </lineage>
</organism>
<reference evidence="6" key="1">
    <citation type="submission" date="2014-07" db="EMBL/GenBank/DDBJ databases">
        <authorList>
            <person name="Santos-Garcia D."/>
        </authorList>
    </citation>
    <scope>NUCLEOTIDE SEQUENCE [LARGE SCALE GENOMIC DNA]</scope>
</reference>
<dbReference type="PANTHER" id="PTHR43204:SF1">
    <property type="entry name" value="ABC TRANSPORTER I FAMILY MEMBER 6, CHLOROPLASTIC"/>
    <property type="match status" value="1"/>
</dbReference>
<evidence type="ECO:0000313" key="5">
    <source>
        <dbReference type="EMBL" id="CDZ16310.1"/>
    </source>
</evidence>
<proteinExistence type="inferred from homology"/>
<dbReference type="KEGG" id="eme:CEM_038"/>
<sequence>MLYIKNLHISINKKIILKGINLNILPGEIHVIMGPNGTGKSTLTAVLSGKDGYKINCGSIIFSEKDLLNMKVEDRARAGLILSFQYPVEIPGVKNIYLLRAALNAKRIAYGKKEISIANFMKLINENLAFMNMDSSFLHRCVNENFSGGEKKINEMFQMLILKPKLALLDEIDSGLDIDALKIVANGINSLRTNNKSILLVTHYKRVLEYVEPDYIHILLNGRIAKSGDKMLASEIESHGYKSIISGVLS</sequence>
<dbReference type="Gene3D" id="3.40.50.300">
    <property type="entry name" value="P-loop containing nucleotide triphosphate hydrolases"/>
    <property type="match status" value="1"/>
</dbReference>
<feature type="domain" description="ABC transporter" evidence="4">
    <location>
        <begin position="2"/>
        <end position="246"/>
    </location>
</feature>